<evidence type="ECO:0000313" key="1">
    <source>
        <dbReference type="EMBL" id="RFZ75743.1"/>
    </source>
</evidence>
<proteinExistence type="predicted"/>
<dbReference type="OrthoDB" id="1899093at2"/>
<sequence>MKKHLLTVTLALGIICITGCSKHGLEMQTTAETNGGVSIYEGDKRVIFNLSTLPYDMEYKGHILQFSSCELYQEKSDVDYSYTPYVVAKVKIDGIDDETLHWFNEDLYVYGNLYNDKNQFNSKELSKICEIDNEGYRYYVFSQSLLSSHDYGYDFSESFFNVGFFILQGEDFRTLQFIYDGSSSLDVKDLKDVGEEVWYGIKQKQLESEKPKTDIGRE</sequence>
<protein>
    <submittedName>
        <fullName evidence="1">Uncharacterized protein</fullName>
    </submittedName>
</protein>
<gene>
    <name evidence="1" type="ORF">DS742_27430</name>
</gene>
<dbReference type="Proteomes" id="UP000260680">
    <property type="component" value="Unassembled WGS sequence"/>
</dbReference>
<evidence type="ECO:0000313" key="2">
    <source>
        <dbReference type="Proteomes" id="UP000260680"/>
    </source>
</evidence>
<comment type="caution">
    <text evidence="1">The sequence shown here is derived from an EMBL/GenBank/DDBJ whole genome shotgun (WGS) entry which is preliminary data.</text>
</comment>
<dbReference type="RefSeq" id="WP_117420091.1">
    <property type="nucleotide sequence ID" value="NZ_QOHO01000120.1"/>
</dbReference>
<accession>A0A3E2N437</accession>
<name>A0A3E2N437_9FIRM</name>
<dbReference type="AlphaFoldDB" id="A0A3E2N437"/>
<organism evidence="1 2">
    <name type="scientific">Lacrimispora amygdalina</name>
    <dbReference type="NCBI Taxonomy" id="253257"/>
    <lineage>
        <taxon>Bacteria</taxon>
        <taxon>Bacillati</taxon>
        <taxon>Bacillota</taxon>
        <taxon>Clostridia</taxon>
        <taxon>Lachnospirales</taxon>
        <taxon>Lachnospiraceae</taxon>
        <taxon>Lacrimispora</taxon>
    </lineage>
</organism>
<dbReference type="EMBL" id="QOHO01000120">
    <property type="protein sequence ID" value="RFZ75743.1"/>
    <property type="molecule type" value="Genomic_DNA"/>
</dbReference>
<reference evidence="1 2" key="1">
    <citation type="submission" date="2018-07" db="EMBL/GenBank/DDBJ databases">
        <title>New species, Clostridium PI-S10-A1B.</title>
        <authorList>
            <person name="Krishna G."/>
            <person name="Summeta K."/>
            <person name="Shikha S."/>
            <person name="Prabhu P.B."/>
            <person name="Suresh K."/>
        </authorList>
    </citation>
    <scope>NUCLEOTIDE SEQUENCE [LARGE SCALE GENOMIC DNA]</scope>
    <source>
        <strain evidence="1 2">PI-S10-A1B</strain>
    </source>
</reference>